<dbReference type="InterPro" id="IPR036116">
    <property type="entry name" value="FN3_sf"/>
</dbReference>
<feature type="compositionally biased region" description="Low complexity" evidence="1">
    <location>
        <begin position="391"/>
        <end position="409"/>
    </location>
</feature>
<dbReference type="SUPFAM" id="SSF49265">
    <property type="entry name" value="Fibronectin type III"/>
    <property type="match status" value="2"/>
</dbReference>
<evidence type="ECO:0000259" key="3">
    <source>
        <dbReference type="PROSITE" id="PS50853"/>
    </source>
</evidence>
<dbReference type="SUPFAM" id="SSF48726">
    <property type="entry name" value="Immunoglobulin"/>
    <property type="match status" value="1"/>
</dbReference>
<dbReference type="InterPro" id="IPR013783">
    <property type="entry name" value="Ig-like_fold"/>
</dbReference>
<comment type="caution">
    <text evidence="4">The sequence shown here is derived from an EMBL/GenBank/DDBJ whole genome shotgun (WGS) entry which is preliminary data.</text>
</comment>
<feature type="compositionally biased region" description="Basic and acidic residues" evidence="1">
    <location>
        <begin position="1"/>
        <end position="16"/>
    </location>
</feature>
<proteinExistence type="predicted"/>
<dbReference type="Gene3D" id="2.60.40.10">
    <property type="entry name" value="Immunoglobulins"/>
    <property type="match status" value="2"/>
</dbReference>
<dbReference type="AlphaFoldDB" id="A0AAD9KRY6"/>
<dbReference type="InterPro" id="IPR013151">
    <property type="entry name" value="Immunoglobulin_dom"/>
</dbReference>
<keyword evidence="5" id="KW-1185">Reference proteome</keyword>
<dbReference type="PROSITE" id="PS50853">
    <property type="entry name" value="FN3"/>
    <property type="match status" value="1"/>
</dbReference>
<organism evidence="4 5">
    <name type="scientific">Ridgeia piscesae</name>
    <name type="common">Tubeworm</name>
    <dbReference type="NCBI Taxonomy" id="27915"/>
    <lineage>
        <taxon>Eukaryota</taxon>
        <taxon>Metazoa</taxon>
        <taxon>Spiralia</taxon>
        <taxon>Lophotrochozoa</taxon>
        <taxon>Annelida</taxon>
        <taxon>Polychaeta</taxon>
        <taxon>Sedentaria</taxon>
        <taxon>Canalipalpata</taxon>
        <taxon>Sabellida</taxon>
        <taxon>Siboglinidae</taxon>
        <taxon>Ridgeia</taxon>
    </lineage>
</organism>
<feature type="region of interest" description="Disordered" evidence="1">
    <location>
        <begin position="391"/>
        <end position="430"/>
    </location>
</feature>
<accession>A0AAD9KRY6</accession>
<evidence type="ECO:0000313" key="4">
    <source>
        <dbReference type="EMBL" id="KAK2176240.1"/>
    </source>
</evidence>
<feature type="region of interest" description="Disordered" evidence="1">
    <location>
        <begin position="1"/>
        <end position="35"/>
    </location>
</feature>
<dbReference type="Pfam" id="PF00041">
    <property type="entry name" value="fn3"/>
    <property type="match status" value="1"/>
</dbReference>
<evidence type="ECO:0000259" key="2">
    <source>
        <dbReference type="PROSITE" id="PS50835"/>
    </source>
</evidence>
<reference evidence="4" key="1">
    <citation type="journal article" date="2023" name="Mol. Biol. Evol.">
        <title>Third-Generation Sequencing Reveals the Adaptive Role of the Epigenome in Three Deep-Sea Polychaetes.</title>
        <authorList>
            <person name="Perez M."/>
            <person name="Aroh O."/>
            <person name="Sun Y."/>
            <person name="Lan Y."/>
            <person name="Juniper S.K."/>
            <person name="Young C.R."/>
            <person name="Angers B."/>
            <person name="Qian P.Y."/>
        </authorList>
    </citation>
    <scope>NUCLEOTIDE SEQUENCE</scope>
    <source>
        <strain evidence="4">R07B-5</strain>
    </source>
</reference>
<dbReference type="Proteomes" id="UP001209878">
    <property type="component" value="Unassembled WGS sequence"/>
</dbReference>
<gene>
    <name evidence="4" type="ORF">NP493_674g01067</name>
</gene>
<feature type="domain" description="Ig-like" evidence="2">
    <location>
        <begin position="94"/>
        <end position="210"/>
    </location>
</feature>
<dbReference type="PROSITE" id="PS50835">
    <property type="entry name" value="IG_LIKE"/>
    <property type="match status" value="1"/>
</dbReference>
<dbReference type="Pfam" id="PF00047">
    <property type="entry name" value="ig"/>
    <property type="match status" value="1"/>
</dbReference>
<dbReference type="InterPro" id="IPR003961">
    <property type="entry name" value="FN3_dom"/>
</dbReference>
<dbReference type="InterPro" id="IPR036179">
    <property type="entry name" value="Ig-like_dom_sf"/>
</dbReference>
<dbReference type="EMBL" id="JAODUO010000674">
    <property type="protein sequence ID" value="KAK2176240.1"/>
    <property type="molecule type" value="Genomic_DNA"/>
</dbReference>
<feature type="domain" description="Fibronectin type-III" evidence="3">
    <location>
        <begin position="286"/>
        <end position="388"/>
    </location>
</feature>
<sequence>MRTPKQPERITRDRKSFPVSSPQPFGPGQGPARKPHGFTILSNHTLVALTLQWYPGFDGGHPPQTFTLQYRASTECKVSDCDSARWVTVTVPAPANVEFPRTVNIQRSPAFDDTNFNLTCTVSGSGDLMVQWIKDVMSVDTGDFAVTSVRVTGGKYMYGQTEAKDSTLMWQVTQKVNYFTCSNITLFDGNYTCTVSTQMAGATTRDKSKAFIVNVQYEGHWSGGHTLTATDPNDTSKEIVCSVCANPQPTFLWTFKNESLRKGIQVVGNKIILDHVTRDDFGPARKPHGFTILSNRTLVALTLQWHPGFDGGHPPQTFTLQYRASTEVTLRTWRDIFSHKRDGVTMCQATVTGLRPQTEYVFSLYAENSRPPTLGPNRSETVTLIGSTIAATTTTTTPPATTRRSTTLANGGTTDDEGKSFVSLHGPRVK</sequence>
<dbReference type="InterPro" id="IPR007110">
    <property type="entry name" value="Ig-like_dom"/>
</dbReference>
<evidence type="ECO:0000256" key="1">
    <source>
        <dbReference type="SAM" id="MobiDB-lite"/>
    </source>
</evidence>
<dbReference type="CDD" id="cd00063">
    <property type="entry name" value="FN3"/>
    <property type="match status" value="1"/>
</dbReference>
<name>A0AAD9KRY6_RIDPI</name>
<evidence type="ECO:0000313" key="5">
    <source>
        <dbReference type="Proteomes" id="UP001209878"/>
    </source>
</evidence>
<dbReference type="SMART" id="SM00060">
    <property type="entry name" value="FN3"/>
    <property type="match status" value="1"/>
</dbReference>
<protein>
    <submittedName>
        <fullName evidence="4">Uncharacterized protein</fullName>
    </submittedName>
</protein>